<dbReference type="GO" id="GO:0031267">
    <property type="term" value="F:small GTPase binding"/>
    <property type="evidence" value="ECO:0007669"/>
    <property type="project" value="TreeGrafter"/>
</dbReference>
<dbReference type="GO" id="GO:0006913">
    <property type="term" value="P:nucleocytoplasmic transport"/>
    <property type="evidence" value="ECO:0007669"/>
    <property type="project" value="TreeGrafter"/>
</dbReference>
<dbReference type="EMBL" id="CAJZBQ010000032">
    <property type="protein sequence ID" value="CAG9322642.1"/>
    <property type="molecule type" value="Genomic_DNA"/>
</dbReference>
<sequence>MGTCVSANSANKVVSIKIDNTNIKETEHSLADKRYSSQVNRKILLDYYAAARSQMHRKIKQLFEIIFSGDHLDTKEINLNFTKIDVVGIYHIKTVLQYFENLKSLSLWKTGIVSRDLKRLSKSFETLVKLENLNLQGNNIDSEGGKYLSGILRKTRQLKTLYLSENQLGYEGTISFAPSLRSISNLEQLALDENKIQDEGLAALIPNLLYMTKLKYLGLRYNDLTINSKNNLELLATTLTNLKTLGLRDNEIPDSILQVIKFRAPKIEFV</sequence>
<dbReference type="AlphaFoldDB" id="A0AAU9J8T2"/>
<dbReference type="SMART" id="SM00368">
    <property type="entry name" value="LRR_RI"/>
    <property type="match status" value="4"/>
</dbReference>
<name>A0AAU9J8T2_9CILI</name>
<dbReference type="InterPro" id="IPR032675">
    <property type="entry name" value="LRR_dom_sf"/>
</dbReference>
<dbReference type="GO" id="GO:0048471">
    <property type="term" value="C:perinuclear region of cytoplasm"/>
    <property type="evidence" value="ECO:0007669"/>
    <property type="project" value="TreeGrafter"/>
</dbReference>
<dbReference type="GO" id="GO:0005634">
    <property type="term" value="C:nucleus"/>
    <property type="evidence" value="ECO:0007669"/>
    <property type="project" value="TreeGrafter"/>
</dbReference>
<dbReference type="InterPro" id="IPR001611">
    <property type="entry name" value="Leu-rich_rpt"/>
</dbReference>
<evidence type="ECO:0000256" key="2">
    <source>
        <dbReference type="ARBA" id="ARBA00022614"/>
    </source>
</evidence>
<dbReference type="PANTHER" id="PTHR24113">
    <property type="entry name" value="RAN GTPASE-ACTIVATING PROTEIN 1"/>
    <property type="match status" value="1"/>
</dbReference>
<dbReference type="InterPro" id="IPR027038">
    <property type="entry name" value="RanGap"/>
</dbReference>
<dbReference type="Proteomes" id="UP001162131">
    <property type="component" value="Unassembled WGS sequence"/>
</dbReference>
<protein>
    <submittedName>
        <fullName evidence="4">Uncharacterized protein</fullName>
    </submittedName>
</protein>
<keyword evidence="3" id="KW-0677">Repeat</keyword>
<evidence type="ECO:0000256" key="3">
    <source>
        <dbReference type="ARBA" id="ARBA00022737"/>
    </source>
</evidence>
<keyword evidence="1" id="KW-0343">GTPase activation</keyword>
<accession>A0AAU9J8T2</accession>
<reference evidence="4" key="1">
    <citation type="submission" date="2021-09" db="EMBL/GenBank/DDBJ databases">
        <authorList>
            <consortium name="AG Swart"/>
            <person name="Singh M."/>
            <person name="Singh A."/>
            <person name="Seah K."/>
            <person name="Emmerich C."/>
        </authorList>
    </citation>
    <scope>NUCLEOTIDE SEQUENCE</scope>
    <source>
        <strain evidence="4">ATCC30299</strain>
    </source>
</reference>
<organism evidence="4 5">
    <name type="scientific">Blepharisma stoltei</name>
    <dbReference type="NCBI Taxonomy" id="1481888"/>
    <lineage>
        <taxon>Eukaryota</taxon>
        <taxon>Sar</taxon>
        <taxon>Alveolata</taxon>
        <taxon>Ciliophora</taxon>
        <taxon>Postciliodesmatophora</taxon>
        <taxon>Heterotrichea</taxon>
        <taxon>Heterotrichida</taxon>
        <taxon>Blepharismidae</taxon>
        <taxon>Blepharisma</taxon>
    </lineage>
</organism>
<gene>
    <name evidence="4" type="ORF">BSTOLATCC_MIC31765</name>
</gene>
<keyword evidence="5" id="KW-1185">Reference proteome</keyword>
<evidence type="ECO:0000313" key="5">
    <source>
        <dbReference type="Proteomes" id="UP001162131"/>
    </source>
</evidence>
<evidence type="ECO:0000313" key="4">
    <source>
        <dbReference type="EMBL" id="CAG9322642.1"/>
    </source>
</evidence>
<dbReference type="Gene3D" id="3.80.10.10">
    <property type="entry name" value="Ribonuclease Inhibitor"/>
    <property type="match status" value="1"/>
</dbReference>
<evidence type="ECO:0000256" key="1">
    <source>
        <dbReference type="ARBA" id="ARBA00022468"/>
    </source>
</evidence>
<keyword evidence="2" id="KW-0433">Leucine-rich repeat</keyword>
<dbReference type="GO" id="GO:0005096">
    <property type="term" value="F:GTPase activator activity"/>
    <property type="evidence" value="ECO:0007669"/>
    <property type="project" value="UniProtKB-KW"/>
</dbReference>
<dbReference type="GO" id="GO:0005829">
    <property type="term" value="C:cytosol"/>
    <property type="evidence" value="ECO:0007669"/>
    <property type="project" value="TreeGrafter"/>
</dbReference>
<comment type="caution">
    <text evidence="4">The sequence shown here is derived from an EMBL/GenBank/DDBJ whole genome shotgun (WGS) entry which is preliminary data.</text>
</comment>
<dbReference type="PANTHER" id="PTHR24113:SF12">
    <property type="entry name" value="RAN GTPASE-ACTIVATING PROTEIN 1"/>
    <property type="match status" value="1"/>
</dbReference>
<dbReference type="SUPFAM" id="SSF52047">
    <property type="entry name" value="RNI-like"/>
    <property type="match status" value="1"/>
</dbReference>
<dbReference type="Pfam" id="PF13516">
    <property type="entry name" value="LRR_6"/>
    <property type="match status" value="3"/>
</dbReference>
<proteinExistence type="predicted"/>